<dbReference type="Gene3D" id="2.70.50.50">
    <property type="entry name" value="chitin-binding protein cbp21"/>
    <property type="match status" value="1"/>
</dbReference>
<feature type="transmembrane region" description="Helical" evidence="2">
    <location>
        <begin position="267"/>
        <end position="288"/>
    </location>
</feature>
<feature type="signal peptide" evidence="3">
    <location>
        <begin position="1"/>
        <end position="31"/>
    </location>
</feature>
<proteinExistence type="predicted"/>
<keyword evidence="6" id="KW-1185">Reference proteome</keyword>
<dbReference type="OrthoDB" id="5179374at2"/>
<dbReference type="InterPro" id="IPR014756">
    <property type="entry name" value="Ig_E-set"/>
</dbReference>
<name>A0A1T3NQ15_9ACTN</name>
<evidence type="ECO:0000313" key="6">
    <source>
        <dbReference type="Proteomes" id="UP000190037"/>
    </source>
</evidence>
<sequence>MKSPRRVAAFAAACCLAPLTIAALATGTAQAHGTLSNPLSRTGTCRAENPENPTSAACKAAVAIGGTQPVYDWNEVNLADVAGRHHQLIPDGKLCSAGRDKYKGFDQARADWPATAVSPGSTFNFLFRATSPHRGTFQFFVTRDGYDPTVPLRWSDLEATPFLTQTDPPLDNGSFVMNGRMPQNKSGRHLVYVIYQRSDSPEAFYSCSDVVFGAAAAPAAAERVTAATAPLAHETGAPYIEPAGRIHEAPVAAAVPDRGPTGVPHPATVGAAGAGALIIVAGGAVVLTNRRREARARR</sequence>
<dbReference type="SUPFAM" id="SSF81296">
    <property type="entry name" value="E set domains"/>
    <property type="match status" value="1"/>
</dbReference>
<organism evidence="5 6">
    <name type="scientific">Embleya scabrispora</name>
    <dbReference type="NCBI Taxonomy" id="159449"/>
    <lineage>
        <taxon>Bacteria</taxon>
        <taxon>Bacillati</taxon>
        <taxon>Actinomycetota</taxon>
        <taxon>Actinomycetes</taxon>
        <taxon>Kitasatosporales</taxon>
        <taxon>Streptomycetaceae</taxon>
        <taxon>Embleya</taxon>
    </lineage>
</organism>
<reference evidence="5 6" key="1">
    <citation type="submission" date="2017-03" db="EMBL/GenBank/DDBJ databases">
        <title>Draft genome sequence of Streptomyces scabrisporus NF3, endophyte isolated from Amphipterygium adstringens.</title>
        <authorList>
            <person name="Vazquez M."/>
            <person name="Ceapa C.D."/>
            <person name="Rodriguez Luna D."/>
            <person name="Sanchez Esquivel S."/>
        </authorList>
    </citation>
    <scope>NUCLEOTIDE SEQUENCE [LARGE SCALE GENOMIC DNA]</scope>
    <source>
        <strain evidence="5 6">NF3</strain>
    </source>
</reference>
<keyword evidence="2" id="KW-0812">Transmembrane</keyword>
<protein>
    <submittedName>
        <fullName evidence="5">Chitin-binding protein</fullName>
    </submittedName>
</protein>
<dbReference type="STRING" id="159449.B4N89_32165"/>
<dbReference type="AlphaFoldDB" id="A0A1T3NQ15"/>
<gene>
    <name evidence="5" type="ORF">B4N89_32165</name>
</gene>
<dbReference type="InterPro" id="IPR004302">
    <property type="entry name" value="Cellulose/chitin-bd_N"/>
</dbReference>
<accession>A0A1T3NQ15</accession>
<feature type="chain" id="PRO_5013137528" evidence="3">
    <location>
        <begin position="32"/>
        <end position="298"/>
    </location>
</feature>
<evidence type="ECO:0000256" key="1">
    <source>
        <dbReference type="ARBA" id="ARBA00022729"/>
    </source>
</evidence>
<evidence type="ECO:0000313" key="5">
    <source>
        <dbReference type="EMBL" id="OPC78802.1"/>
    </source>
</evidence>
<dbReference type="InterPro" id="IPR051024">
    <property type="entry name" value="GlcNAc_Chitin_IntDeg"/>
</dbReference>
<dbReference type="Pfam" id="PF03067">
    <property type="entry name" value="LPMO_10"/>
    <property type="match status" value="1"/>
</dbReference>
<comment type="caution">
    <text evidence="5">The sequence shown here is derived from an EMBL/GenBank/DDBJ whole genome shotgun (WGS) entry which is preliminary data.</text>
</comment>
<keyword evidence="1 3" id="KW-0732">Signal</keyword>
<dbReference type="PANTHER" id="PTHR34823:SF1">
    <property type="entry name" value="CHITIN-BINDING TYPE-4 DOMAIN-CONTAINING PROTEIN"/>
    <property type="match status" value="1"/>
</dbReference>
<keyword evidence="2" id="KW-0472">Membrane</keyword>
<dbReference type="RefSeq" id="WP_078980007.1">
    <property type="nucleotide sequence ID" value="NZ_MWQN01000002.1"/>
</dbReference>
<evidence type="ECO:0000256" key="2">
    <source>
        <dbReference type="SAM" id="Phobius"/>
    </source>
</evidence>
<evidence type="ECO:0000259" key="4">
    <source>
        <dbReference type="Pfam" id="PF03067"/>
    </source>
</evidence>
<dbReference type="EMBL" id="MWQN01000002">
    <property type="protein sequence ID" value="OPC78802.1"/>
    <property type="molecule type" value="Genomic_DNA"/>
</dbReference>
<dbReference type="CDD" id="cd21177">
    <property type="entry name" value="LPMO_AA10"/>
    <property type="match status" value="1"/>
</dbReference>
<keyword evidence="2" id="KW-1133">Transmembrane helix</keyword>
<dbReference type="PANTHER" id="PTHR34823">
    <property type="entry name" value="GLCNAC-BINDING PROTEIN A"/>
    <property type="match status" value="1"/>
</dbReference>
<feature type="domain" description="Chitin-binding type-4" evidence="4">
    <location>
        <begin position="32"/>
        <end position="210"/>
    </location>
</feature>
<dbReference type="Proteomes" id="UP000190037">
    <property type="component" value="Unassembled WGS sequence"/>
</dbReference>
<evidence type="ECO:0000256" key="3">
    <source>
        <dbReference type="SAM" id="SignalP"/>
    </source>
</evidence>